<feature type="non-terminal residue" evidence="1">
    <location>
        <position position="1"/>
    </location>
</feature>
<accession>A0A843TEA8</accession>
<dbReference type="AlphaFoldDB" id="A0A843TEA8"/>
<evidence type="ECO:0000313" key="2">
    <source>
        <dbReference type="Proteomes" id="UP000652761"/>
    </source>
</evidence>
<organism evidence="1 2">
    <name type="scientific">Colocasia esculenta</name>
    <name type="common">Wild taro</name>
    <name type="synonym">Arum esculentum</name>
    <dbReference type="NCBI Taxonomy" id="4460"/>
    <lineage>
        <taxon>Eukaryota</taxon>
        <taxon>Viridiplantae</taxon>
        <taxon>Streptophyta</taxon>
        <taxon>Embryophyta</taxon>
        <taxon>Tracheophyta</taxon>
        <taxon>Spermatophyta</taxon>
        <taxon>Magnoliopsida</taxon>
        <taxon>Liliopsida</taxon>
        <taxon>Araceae</taxon>
        <taxon>Aroideae</taxon>
        <taxon>Colocasieae</taxon>
        <taxon>Colocasia</taxon>
    </lineage>
</organism>
<gene>
    <name evidence="1" type="ORF">Taro_002518</name>
</gene>
<sequence length="66" mass="7395">IDLNRHVRFKQWRHRQILRGGGGVGGRVAHRHLVVAVEQPRLEDAAVVGCAYQLARVAPERAPPRP</sequence>
<evidence type="ECO:0000313" key="1">
    <source>
        <dbReference type="EMBL" id="MQL70198.1"/>
    </source>
</evidence>
<protein>
    <submittedName>
        <fullName evidence="1">Uncharacterized protein</fullName>
    </submittedName>
</protein>
<proteinExistence type="predicted"/>
<name>A0A843TEA8_COLES</name>
<reference evidence="1" key="1">
    <citation type="submission" date="2017-07" db="EMBL/GenBank/DDBJ databases">
        <title>Taro Niue Genome Assembly and Annotation.</title>
        <authorList>
            <person name="Atibalentja N."/>
            <person name="Keating K."/>
            <person name="Fields C.J."/>
        </authorList>
    </citation>
    <scope>NUCLEOTIDE SEQUENCE</scope>
    <source>
        <strain evidence="1">Niue_2</strain>
        <tissue evidence="1">Leaf</tissue>
    </source>
</reference>
<comment type="caution">
    <text evidence="1">The sequence shown here is derived from an EMBL/GenBank/DDBJ whole genome shotgun (WGS) entry which is preliminary data.</text>
</comment>
<dbReference type="EMBL" id="NMUH01000060">
    <property type="protein sequence ID" value="MQL70198.1"/>
    <property type="molecule type" value="Genomic_DNA"/>
</dbReference>
<keyword evidence="2" id="KW-1185">Reference proteome</keyword>
<dbReference type="Proteomes" id="UP000652761">
    <property type="component" value="Unassembled WGS sequence"/>
</dbReference>